<evidence type="ECO:0000256" key="3">
    <source>
        <dbReference type="ARBA" id="ARBA00022777"/>
    </source>
</evidence>
<dbReference type="GO" id="GO:0005524">
    <property type="term" value="F:ATP binding"/>
    <property type="evidence" value="ECO:0007669"/>
    <property type="project" value="UniProtKB-KW"/>
</dbReference>
<feature type="domain" description="Protein kinase" evidence="6">
    <location>
        <begin position="21"/>
        <end position="308"/>
    </location>
</feature>
<dbReference type="PANTHER" id="PTHR44329">
    <property type="entry name" value="SERINE/THREONINE-PROTEIN KINASE TNNI3K-RELATED"/>
    <property type="match status" value="1"/>
</dbReference>
<dbReference type="InterPro" id="IPR011009">
    <property type="entry name" value="Kinase-like_dom_sf"/>
</dbReference>
<keyword evidence="3" id="KW-0418">Kinase</keyword>
<evidence type="ECO:0000256" key="4">
    <source>
        <dbReference type="ARBA" id="ARBA00022840"/>
    </source>
</evidence>
<accession>A0A6F9DFG4</accession>
<protein>
    <submittedName>
        <fullName evidence="7">Influenza virus NS1A-binding protein-like</fullName>
    </submittedName>
</protein>
<reference evidence="7" key="1">
    <citation type="submission" date="2020-04" db="EMBL/GenBank/DDBJ databases">
        <authorList>
            <person name="Neveu A P."/>
        </authorList>
    </citation>
    <scope>NUCLEOTIDE SEQUENCE</scope>
    <source>
        <tissue evidence="7">Whole embryo</tissue>
    </source>
</reference>
<evidence type="ECO:0000313" key="7">
    <source>
        <dbReference type="EMBL" id="CAB3257515.1"/>
    </source>
</evidence>
<evidence type="ECO:0000256" key="2">
    <source>
        <dbReference type="ARBA" id="ARBA00022741"/>
    </source>
</evidence>
<keyword evidence="1" id="KW-0808">Transferase</keyword>
<dbReference type="SUPFAM" id="SSF56112">
    <property type="entry name" value="Protein kinase-like (PK-like)"/>
    <property type="match status" value="1"/>
</dbReference>
<dbReference type="EMBL" id="LR786089">
    <property type="protein sequence ID" value="CAB3257515.1"/>
    <property type="molecule type" value="mRNA"/>
</dbReference>
<dbReference type="Pfam" id="PF00069">
    <property type="entry name" value="Pkinase"/>
    <property type="match status" value="1"/>
</dbReference>
<proteinExistence type="evidence at transcript level"/>
<dbReference type="PROSITE" id="PS00108">
    <property type="entry name" value="PROTEIN_KINASE_ST"/>
    <property type="match status" value="1"/>
</dbReference>
<dbReference type="AlphaFoldDB" id="A0A6F9DFG4"/>
<dbReference type="SMART" id="SM00220">
    <property type="entry name" value="S_TKc"/>
    <property type="match status" value="1"/>
</dbReference>
<gene>
    <name evidence="7" type="primary">Ivns1abp-002</name>
</gene>
<keyword evidence="4" id="KW-0067">ATP-binding</keyword>
<sequence>MTSSENNTTVLNSTSEIVPKDFENNIIADGGFGTVYTKEHPEYGNIVVKRFRLRNVSKEVRCRSENDVEREHKMLHLCDHPNILKCFETRTLSTGSIELMLEQAGGGNLQDLVLKYEELAWDDRFHIAMGLAKGLSYLHSMSVVHGDIKPQNVLLTESKEVKIGDFGAARILEIPSASWESINRKQKDQKTNFYCAPELYKAHQNEDGTKVKIIRDYPMDVYSYAMVLYEVITKKEMYKDAERHPLIIQNAILRGERPNLAPLTDIMDSLQPESKDFEILQLLCNIMKQCWDADPLKRLTMDEGANWFTAVQIWCHIRKSNLQIFLLIFFMHFVWTFLFSGRFTSGHVSLFSRVFRLPLQYGFAFIKYVDFFRLFKSFINKGQNQYKTVEAKQCSSTP</sequence>
<dbReference type="InterPro" id="IPR000719">
    <property type="entry name" value="Prot_kinase_dom"/>
</dbReference>
<feature type="transmembrane region" description="Helical" evidence="5">
    <location>
        <begin position="322"/>
        <end position="343"/>
    </location>
</feature>
<dbReference type="PROSITE" id="PS50011">
    <property type="entry name" value="PROTEIN_KINASE_DOM"/>
    <property type="match status" value="1"/>
</dbReference>
<name>A0A6F9DFG4_9ASCI</name>
<dbReference type="InterPro" id="IPR008271">
    <property type="entry name" value="Ser/Thr_kinase_AS"/>
</dbReference>
<evidence type="ECO:0000256" key="5">
    <source>
        <dbReference type="SAM" id="Phobius"/>
    </source>
</evidence>
<dbReference type="InterPro" id="IPR051681">
    <property type="entry name" value="Ser/Thr_Kinases-Pseudokinases"/>
</dbReference>
<organism evidence="7">
    <name type="scientific">Phallusia mammillata</name>
    <dbReference type="NCBI Taxonomy" id="59560"/>
    <lineage>
        <taxon>Eukaryota</taxon>
        <taxon>Metazoa</taxon>
        <taxon>Chordata</taxon>
        <taxon>Tunicata</taxon>
        <taxon>Ascidiacea</taxon>
        <taxon>Phlebobranchia</taxon>
        <taxon>Ascidiidae</taxon>
        <taxon>Phallusia</taxon>
    </lineage>
</organism>
<dbReference type="GO" id="GO:0004674">
    <property type="term" value="F:protein serine/threonine kinase activity"/>
    <property type="evidence" value="ECO:0007669"/>
    <property type="project" value="TreeGrafter"/>
</dbReference>
<keyword evidence="5" id="KW-0812">Transmembrane</keyword>
<dbReference type="PANTHER" id="PTHR44329:SF288">
    <property type="entry name" value="MITOGEN-ACTIVATED PROTEIN KINASE KINASE KINASE 20"/>
    <property type="match status" value="1"/>
</dbReference>
<keyword evidence="5" id="KW-1133">Transmembrane helix</keyword>
<evidence type="ECO:0000259" key="6">
    <source>
        <dbReference type="PROSITE" id="PS50011"/>
    </source>
</evidence>
<keyword evidence="2" id="KW-0547">Nucleotide-binding</keyword>
<evidence type="ECO:0000256" key="1">
    <source>
        <dbReference type="ARBA" id="ARBA00022679"/>
    </source>
</evidence>
<dbReference type="Gene3D" id="1.10.510.10">
    <property type="entry name" value="Transferase(Phosphotransferase) domain 1"/>
    <property type="match status" value="1"/>
</dbReference>
<keyword evidence="5" id="KW-0472">Membrane</keyword>